<keyword evidence="3 13" id="KW-0812">Transmembrane</keyword>
<feature type="transmembrane region" description="Helical" evidence="13">
    <location>
        <begin position="224"/>
        <end position="251"/>
    </location>
</feature>
<feature type="transmembrane region" description="Helical" evidence="13">
    <location>
        <begin position="92"/>
        <end position="116"/>
    </location>
</feature>
<dbReference type="GO" id="GO:0005886">
    <property type="term" value="C:plasma membrane"/>
    <property type="evidence" value="ECO:0007669"/>
    <property type="project" value="UniProtKB-SubCell"/>
</dbReference>
<accession>A0A6J2N176</accession>
<dbReference type="PRINTS" id="PR00526">
    <property type="entry name" value="FMETLEUPHER"/>
</dbReference>
<reference evidence="16" key="1">
    <citation type="submission" date="2025-08" db="UniProtKB">
        <authorList>
            <consortium name="RefSeq"/>
        </authorList>
    </citation>
    <scope>IDENTIFICATION</scope>
    <source>
        <tissue evidence="16">Muscle</tissue>
    </source>
</reference>
<dbReference type="AlphaFoldDB" id="A0A6J2N176"/>
<evidence type="ECO:0000256" key="2">
    <source>
        <dbReference type="ARBA" id="ARBA00022475"/>
    </source>
</evidence>
<proteinExistence type="inferred from homology"/>
<keyword evidence="5" id="KW-0297">G-protein coupled receptor</keyword>
<keyword evidence="6 13" id="KW-0472">Membrane</keyword>
<evidence type="ECO:0000256" key="1">
    <source>
        <dbReference type="ARBA" id="ARBA00004651"/>
    </source>
</evidence>
<dbReference type="InterPro" id="IPR000276">
    <property type="entry name" value="GPCR_Rhodpsn"/>
</dbReference>
<evidence type="ECO:0000256" key="9">
    <source>
        <dbReference type="ARBA" id="ARBA00023180"/>
    </source>
</evidence>
<dbReference type="Pfam" id="PF00001">
    <property type="entry name" value="7tm_1"/>
    <property type="match status" value="1"/>
</dbReference>
<name>A0A6J2N176_9CHIR</name>
<dbReference type="GO" id="GO:0004875">
    <property type="term" value="F:complement receptor activity"/>
    <property type="evidence" value="ECO:0007669"/>
    <property type="project" value="TreeGrafter"/>
</dbReference>
<evidence type="ECO:0000256" key="4">
    <source>
        <dbReference type="ARBA" id="ARBA00022989"/>
    </source>
</evidence>
<dbReference type="GO" id="GO:0007204">
    <property type="term" value="P:positive regulation of cytosolic calcium ion concentration"/>
    <property type="evidence" value="ECO:0007669"/>
    <property type="project" value="TreeGrafter"/>
</dbReference>
<evidence type="ECO:0000259" key="14">
    <source>
        <dbReference type="PROSITE" id="PS50262"/>
    </source>
</evidence>
<dbReference type="KEGG" id="pdic:114511136"/>
<feature type="transmembrane region" description="Helical" evidence="13">
    <location>
        <begin position="6"/>
        <end position="33"/>
    </location>
</feature>
<protein>
    <submittedName>
        <fullName evidence="16">N-formyl peptide receptor 2-like</fullName>
    </submittedName>
</protein>
<evidence type="ECO:0000256" key="6">
    <source>
        <dbReference type="ARBA" id="ARBA00023136"/>
    </source>
</evidence>
<evidence type="ECO:0000256" key="13">
    <source>
        <dbReference type="SAM" id="Phobius"/>
    </source>
</evidence>
<feature type="domain" description="G-protein coupled receptors family 1 profile" evidence="14">
    <location>
        <begin position="26"/>
        <end position="286"/>
    </location>
</feature>
<dbReference type="GO" id="GO:0007200">
    <property type="term" value="P:phospholipase C-activating G protein-coupled receptor signaling pathway"/>
    <property type="evidence" value="ECO:0007669"/>
    <property type="project" value="TreeGrafter"/>
</dbReference>
<comment type="subcellular location">
    <subcellularLocation>
        <location evidence="1">Cell membrane</location>
        <topology evidence="1">Multi-pass membrane protein</topology>
    </subcellularLocation>
</comment>
<dbReference type="Proteomes" id="UP000504628">
    <property type="component" value="Chromosome 12"/>
</dbReference>
<feature type="transmembrane region" description="Helical" evidence="13">
    <location>
        <begin position="263"/>
        <end position="288"/>
    </location>
</feature>
<dbReference type="FunFam" id="1.20.1070.10:FF:000034">
    <property type="entry name" value="G-protein coupled receptor 1"/>
    <property type="match status" value="1"/>
</dbReference>
<evidence type="ECO:0000313" key="16">
    <source>
        <dbReference type="RefSeq" id="XP_028385606.2"/>
    </source>
</evidence>
<dbReference type="PANTHER" id="PTHR24225:SF0">
    <property type="entry name" value="N-FORMYL PEPTIDE RECEPTOR 2"/>
    <property type="match status" value="1"/>
</dbReference>
<organism evidence="15 16">
    <name type="scientific">Phyllostomus discolor</name>
    <name type="common">pale spear-nosed bat</name>
    <dbReference type="NCBI Taxonomy" id="89673"/>
    <lineage>
        <taxon>Eukaryota</taxon>
        <taxon>Metazoa</taxon>
        <taxon>Chordata</taxon>
        <taxon>Craniata</taxon>
        <taxon>Vertebrata</taxon>
        <taxon>Euteleostomi</taxon>
        <taxon>Mammalia</taxon>
        <taxon>Eutheria</taxon>
        <taxon>Laurasiatheria</taxon>
        <taxon>Chiroptera</taxon>
        <taxon>Yangochiroptera</taxon>
        <taxon>Phyllostomidae</taxon>
        <taxon>Phyllostominae</taxon>
        <taxon>Phyllostomus</taxon>
    </lineage>
</organism>
<dbReference type="InterPro" id="IPR017452">
    <property type="entry name" value="GPCR_Rhodpsn_7TM"/>
</dbReference>
<dbReference type="InterPro" id="IPR000826">
    <property type="entry name" value="Formyl_rcpt-rel"/>
</dbReference>
<evidence type="ECO:0000256" key="8">
    <source>
        <dbReference type="ARBA" id="ARBA00023170"/>
    </source>
</evidence>
<dbReference type="PANTHER" id="PTHR24225">
    <property type="entry name" value="CHEMOTACTIC RECEPTOR"/>
    <property type="match status" value="1"/>
</dbReference>
<sequence>MATDYMALHIFTMVVQGITCVLSILGNGLVIWVSGFRMAITVTTLCYLNLALADFLFAATLPFLIVVSAREGQWPFGWLMCKLINFLGETNLLASVFFTAFIALDRCICVLCPVWAQNHRTVSLAMKAITVPWILAAVLNLPVFILFTTQKDEENNVYCGFNLEIWGNITEEEKIHRLFTSVKTMGISRFVVGFTFPMSIIAICYSLVAVKICKKGMTSSSRPFWVLSAIVATFFICWFPCQLCLLLFAVWTKEILFEGKYKILLYLRVLTGLLAFFNSSINPTLYVFQGKDFQKRVIHSLPASLVRALTKDSAPTSDTTTKSVSLPTEANL</sequence>
<evidence type="ECO:0000256" key="7">
    <source>
        <dbReference type="ARBA" id="ARBA00023157"/>
    </source>
</evidence>
<evidence type="ECO:0000256" key="11">
    <source>
        <dbReference type="ARBA" id="ARBA00025736"/>
    </source>
</evidence>
<dbReference type="InParanoid" id="A0A6J2N176"/>
<evidence type="ECO:0000256" key="3">
    <source>
        <dbReference type="ARBA" id="ARBA00022692"/>
    </source>
</evidence>
<feature type="region of interest" description="Disordered" evidence="12">
    <location>
        <begin position="313"/>
        <end position="332"/>
    </location>
</feature>
<keyword evidence="9" id="KW-0325">Glycoprotein</keyword>
<gene>
    <name evidence="16" type="primary">LOC114511136</name>
</gene>
<keyword evidence="8" id="KW-0675">Receptor</keyword>
<keyword evidence="10" id="KW-0807">Transducer</keyword>
<keyword evidence="2" id="KW-1003">Cell membrane</keyword>
<evidence type="ECO:0000256" key="5">
    <source>
        <dbReference type="ARBA" id="ARBA00023040"/>
    </source>
</evidence>
<dbReference type="SUPFAM" id="SSF81321">
    <property type="entry name" value="Family A G protein-coupled receptor-like"/>
    <property type="match status" value="1"/>
</dbReference>
<dbReference type="PROSITE" id="PS50262">
    <property type="entry name" value="G_PROTEIN_RECEP_F1_2"/>
    <property type="match status" value="1"/>
</dbReference>
<dbReference type="OrthoDB" id="6088892at2759"/>
<evidence type="ECO:0000256" key="10">
    <source>
        <dbReference type="ARBA" id="ARBA00023224"/>
    </source>
</evidence>
<dbReference type="GO" id="GO:0006954">
    <property type="term" value="P:inflammatory response"/>
    <property type="evidence" value="ECO:0007669"/>
    <property type="project" value="TreeGrafter"/>
</dbReference>
<feature type="transmembrane region" description="Helical" evidence="13">
    <location>
        <begin position="128"/>
        <end position="147"/>
    </location>
</feature>
<dbReference type="PRINTS" id="PR00237">
    <property type="entry name" value="GPCRRHODOPSN"/>
</dbReference>
<evidence type="ECO:0000256" key="12">
    <source>
        <dbReference type="SAM" id="MobiDB-lite"/>
    </source>
</evidence>
<keyword evidence="7" id="KW-1015">Disulfide bond</keyword>
<dbReference type="GO" id="GO:0004982">
    <property type="term" value="F:N-formyl peptide receptor activity"/>
    <property type="evidence" value="ECO:0007669"/>
    <property type="project" value="TreeGrafter"/>
</dbReference>
<evidence type="ECO:0000313" key="15">
    <source>
        <dbReference type="Proteomes" id="UP000504628"/>
    </source>
</evidence>
<dbReference type="RefSeq" id="XP_028385606.2">
    <property type="nucleotide sequence ID" value="XM_028529805.2"/>
</dbReference>
<dbReference type="GeneID" id="114511136"/>
<comment type="similarity">
    <text evidence="11">Belongs to the chemokine-like receptor (CMKLR) family.</text>
</comment>
<keyword evidence="15" id="KW-1185">Reference proteome</keyword>
<feature type="transmembrane region" description="Helical" evidence="13">
    <location>
        <begin position="45"/>
        <end position="69"/>
    </location>
</feature>
<feature type="transmembrane region" description="Helical" evidence="13">
    <location>
        <begin position="190"/>
        <end position="212"/>
    </location>
</feature>
<dbReference type="Gene3D" id="1.20.1070.10">
    <property type="entry name" value="Rhodopsin 7-helix transmembrane proteins"/>
    <property type="match status" value="1"/>
</dbReference>
<keyword evidence="4 13" id="KW-1133">Transmembrane helix</keyword>